<evidence type="ECO:0000256" key="1">
    <source>
        <dbReference type="SAM" id="MobiDB-lite"/>
    </source>
</evidence>
<evidence type="ECO:0008006" key="4">
    <source>
        <dbReference type="Google" id="ProtNLM"/>
    </source>
</evidence>
<feature type="region of interest" description="Disordered" evidence="1">
    <location>
        <begin position="316"/>
        <end position="340"/>
    </location>
</feature>
<comment type="caution">
    <text evidence="2">The sequence shown here is derived from an EMBL/GenBank/DDBJ whole genome shotgun (WGS) entry which is preliminary data.</text>
</comment>
<dbReference type="Proteomes" id="UP000707731">
    <property type="component" value="Unassembled WGS sequence"/>
</dbReference>
<gene>
    <name evidence="2" type="ORF">IU449_24860</name>
</gene>
<dbReference type="EMBL" id="JADLQN010000006">
    <property type="protein sequence ID" value="MBF6357736.1"/>
    <property type="molecule type" value="Genomic_DNA"/>
</dbReference>
<keyword evidence="3" id="KW-1185">Reference proteome</keyword>
<proteinExistence type="predicted"/>
<organism evidence="2 3">
    <name type="scientific">Nocardia higoensis</name>
    <dbReference type="NCBI Taxonomy" id="228599"/>
    <lineage>
        <taxon>Bacteria</taxon>
        <taxon>Bacillati</taxon>
        <taxon>Actinomycetota</taxon>
        <taxon>Actinomycetes</taxon>
        <taxon>Mycobacteriales</taxon>
        <taxon>Nocardiaceae</taxon>
        <taxon>Nocardia</taxon>
    </lineage>
</organism>
<sequence length="454" mass="46468">MARLMVTLGASIERGAVRAVALSQFGSRWAERVLVRRVVRTGTDPADIAVAVEVALDAVAAELRRMDANELGPELRAVGPLAAGEDVEEPIGDLDSAIAGAAVVYRETAQRRAVVTRLAEGRWHGAALVPSTSAHLSVAADLPSLTEFGDLMVCDVVPGYQACAVVDAARSRVLAATGRAGTVASLGEVVRAASAQSAAAGVRLDAVLLIGSAADSFEVRAAVEGLGVPVLSCPLAAAATAVGAARWVLDDLAGVAEEVDAPARHRLAPALPTAVGALACGLLTAGLYAGGGLYDRQGDGGLVLSDDARVTANSEVFGGTDSTAGADAGSPAHPGVFDSRRGAPERVRAAEVAEPVQHASYALGSPQSQSWWGAPGEPLSLQPVQDERADVVETPGELPGAGLPTEPTLGDPAALLLFPGETPPPPAFTPESYRWWDNHVRLIAQWAAQRFAGA</sequence>
<evidence type="ECO:0000313" key="3">
    <source>
        <dbReference type="Proteomes" id="UP000707731"/>
    </source>
</evidence>
<name>A0ABS0DH19_9NOCA</name>
<reference evidence="2 3" key="1">
    <citation type="submission" date="2020-10" db="EMBL/GenBank/DDBJ databases">
        <title>Identification of Nocardia species via Next-generation sequencing and recognition of intraspecies genetic diversity.</title>
        <authorList>
            <person name="Li P."/>
            <person name="Li P."/>
            <person name="Lu B."/>
        </authorList>
    </citation>
    <scope>NUCLEOTIDE SEQUENCE [LARGE SCALE GENOMIC DNA]</scope>
    <source>
        <strain evidence="2 3">BJ06-0143</strain>
    </source>
</reference>
<feature type="compositionally biased region" description="Low complexity" evidence="1">
    <location>
        <begin position="318"/>
        <end position="330"/>
    </location>
</feature>
<dbReference type="RefSeq" id="WP_195004564.1">
    <property type="nucleotide sequence ID" value="NZ_JADLQN010000006.1"/>
</dbReference>
<accession>A0ABS0DH19</accession>
<evidence type="ECO:0000313" key="2">
    <source>
        <dbReference type="EMBL" id="MBF6357736.1"/>
    </source>
</evidence>
<protein>
    <recommendedName>
        <fullName evidence="4">Molecular chaperone</fullName>
    </recommendedName>
</protein>